<dbReference type="InterPro" id="IPR005952">
    <property type="entry name" value="Phosphogly_mut1"/>
</dbReference>
<dbReference type="SMART" id="SM00855">
    <property type="entry name" value="PGAM"/>
    <property type="match status" value="1"/>
</dbReference>
<dbReference type="Gene3D" id="3.40.50.1240">
    <property type="entry name" value="Phosphoglycerate mutase-like"/>
    <property type="match status" value="1"/>
</dbReference>
<dbReference type="CDD" id="cd07067">
    <property type="entry name" value="HP_PGM_like"/>
    <property type="match status" value="1"/>
</dbReference>
<feature type="binding site" evidence="7">
    <location>
        <position position="61"/>
    </location>
    <ligand>
        <name>substrate</name>
    </ligand>
</feature>
<feature type="binding site" evidence="7">
    <location>
        <position position="99"/>
    </location>
    <ligand>
        <name>substrate</name>
    </ligand>
</feature>
<keyword evidence="5 8" id="KW-0413">Isomerase</keyword>
<dbReference type="SUPFAM" id="SSF53254">
    <property type="entry name" value="Phosphoglycerate mutase-like"/>
    <property type="match status" value="1"/>
</dbReference>
<accession>A0A4P9ZJU5</accession>
<evidence type="ECO:0000256" key="4">
    <source>
        <dbReference type="ARBA" id="ARBA00023152"/>
    </source>
</evidence>
<feature type="active site" description="Proton donor/acceptor" evidence="6">
    <location>
        <position position="88"/>
    </location>
</feature>
<dbReference type="PIRSF" id="PIRSF000709">
    <property type="entry name" value="6PFK_2-Ptase"/>
    <property type="match status" value="1"/>
</dbReference>
<protein>
    <recommendedName>
        <fullName evidence="8">Phosphoglycerate mutase</fullName>
        <ecNumber evidence="8">5.4.2.11</ecNumber>
    </recommendedName>
</protein>
<evidence type="ECO:0000313" key="9">
    <source>
        <dbReference type="EMBL" id="RKP32360.1"/>
    </source>
</evidence>
<dbReference type="Proteomes" id="UP000268321">
    <property type="component" value="Unassembled WGS sequence"/>
</dbReference>
<dbReference type="InterPro" id="IPR001345">
    <property type="entry name" value="PG/BPGM_mutase_AS"/>
</dbReference>
<dbReference type="HAMAP" id="MF_01039">
    <property type="entry name" value="PGAM_GpmA"/>
    <property type="match status" value="1"/>
</dbReference>
<feature type="binding site" evidence="7">
    <location>
        <begin position="115"/>
        <end position="116"/>
    </location>
    <ligand>
        <name>substrate</name>
    </ligand>
</feature>
<comment type="pathway">
    <text evidence="2 8">Carbohydrate degradation; glycolysis; pyruvate from D-glyceraldehyde 3-phosphate: step 3/5.</text>
</comment>
<dbReference type="InterPro" id="IPR029033">
    <property type="entry name" value="His_PPase_superfam"/>
</dbReference>
<dbReference type="OrthoDB" id="354304at2759"/>
<keyword evidence="4 8" id="KW-0324">Glycolysis</keyword>
<sequence length="257" mass="29664">MPHKLIVLRHGESQWNRDHKFCGWMDIPLSTKGEQEAAHAGDLLNQFGIKPDVMYTSLLQRSIKTGHIILEKTNRLWVSHHKTWRLNERHYGAFQGHKKNDMFEKYGKEKFQYYRRDFLAIPPLIENDPSIDERYFRLVENGGIEPKQIPRGESLKLVMERMILYVQSRVIGCEMIERKRVVLVVTQGSIVRSLIKYFANVSDASISKINAPTGVPLVFEFDDSGALLGDYYYLDKELAKKGMAKVAMEGHTPKANI</sequence>
<dbReference type="UniPathway" id="UPA00109">
    <property type="reaction ID" value="UER00186"/>
</dbReference>
<evidence type="ECO:0000313" key="10">
    <source>
        <dbReference type="Proteomes" id="UP000268321"/>
    </source>
</evidence>
<dbReference type="AlphaFoldDB" id="A0A4P9ZJU5"/>
<dbReference type="Pfam" id="PF00300">
    <property type="entry name" value="His_Phos_1"/>
    <property type="match status" value="1"/>
</dbReference>
<dbReference type="PANTHER" id="PTHR11931">
    <property type="entry name" value="PHOSPHOGLYCERATE MUTASE"/>
    <property type="match status" value="1"/>
</dbReference>
<evidence type="ECO:0000256" key="6">
    <source>
        <dbReference type="PIRSR" id="PIRSR613078-1"/>
    </source>
</evidence>
<dbReference type="EMBL" id="ML004432">
    <property type="protein sequence ID" value="RKP32360.1"/>
    <property type="molecule type" value="Genomic_DNA"/>
</dbReference>
<evidence type="ECO:0000256" key="3">
    <source>
        <dbReference type="ARBA" id="ARBA00006717"/>
    </source>
</evidence>
<reference evidence="10" key="1">
    <citation type="journal article" date="2018" name="Nat. Microbiol.">
        <title>Leveraging single-cell genomics to expand the fungal tree of life.</title>
        <authorList>
            <person name="Ahrendt S.R."/>
            <person name="Quandt C.A."/>
            <person name="Ciobanu D."/>
            <person name="Clum A."/>
            <person name="Salamov A."/>
            <person name="Andreopoulos B."/>
            <person name="Cheng J.F."/>
            <person name="Woyke T."/>
            <person name="Pelin A."/>
            <person name="Henrissat B."/>
            <person name="Reynolds N.K."/>
            <person name="Benny G.L."/>
            <person name="Smith M.E."/>
            <person name="James T.Y."/>
            <person name="Grigoriev I.V."/>
        </authorList>
    </citation>
    <scope>NUCLEOTIDE SEQUENCE [LARGE SCALE GENOMIC DNA]</scope>
    <source>
        <strain evidence="10">Baker2002</strain>
    </source>
</reference>
<feature type="active site" description="Tele-phosphohistidine intermediate" evidence="6">
    <location>
        <position position="10"/>
    </location>
</feature>
<proteinExistence type="inferred from homology"/>
<comment type="catalytic activity">
    <reaction evidence="1 8">
        <text>(2R)-2-phosphoglycerate = (2R)-3-phosphoglycerate</text>
        <dbReference type="Rhea" id="RHEA:15901"/>
        <dbReference type="ChEBI" id="CHEBI:58272"/>
        <dbReference type="ChEBI" id="CHEBI:58289"/>
        <dbReference type="EC" id="5.4.2.11"/>
    </reaction>
</comment>
<name>A0A4P9ZJU5_9ASCO</name>
<feature type="binding site" evidence="7">
    <location>
        <begin position="9"/>
        <end position="16"/>
    </location>
    <ligand>
        <name>substrate</name>
    </ligand>
</feature>
<evidence type="ECO:0000256" key="5">
    <source>
        <dbReference type="ARBA" id="ARBA00023235"/>
    </source>
</evidence>
<dbReference type="GO" id="GO:0006096">
    <property type="term" value="P:glycolytic process"/>
    <property type="evidence" value="ECO:0007669"/>
    <property type="project" value="UniProtKB-UniPathway"/>
</dbReference>
<feature type="binding site" evidence="7">
    <location>
        <begin position="88"/>
        <end position="91"/>
    </location>
    <ligand>
        <name>substrate</name>
    </ligand>
</feature>
<evidence type="ECO:0000256" key="2">
    <source>
        <dbReference type="ARBA" id="ARBA00004798"/>
    </source>
</evidence>
<organism evidence="9 10">
    <name type="scientific">Metschnikowia bicuspidata</name>
    <dbReference type="NCBI Taxonomy" id="27322"/>
    <lineage>
        <taxon>Eukaryota</taxon>
        <taxon>Fungi</taxon>
        <taxon>Dikarya</taxon>
        <taxon>Ascomycota</taxon>
        <taxon>Saccharomycotina</taxon>
        <taxon>Pichiomycetes</taxon>
        <taxon>Metschnikowiaceae</taxon>
        <taxon>Metschnikowia</taxon>
    </lineage>
</organism>
<dbReference type="GO" id="GO:0004619">
    <property type="term" value="F:phosphoglycerate mutase activity"/>
    <property type="evidence" value="ECO:0007669"/>
    <property type="project" value="UniProtKB-EC"/>
</dbReference>
<dbReference type="FunFam" id="3.40.50.1240:FF:000003">
    <property type="entry name" value="2,3-bisphosphoglycerate-dependent phosphoglycerate mutase"/>
    <property type="match status" value="1"/>
</dbReference>
<dbReference type="EC" id="5.4.2.11" evidence="8"/>
<evidence type="ECO:0000256" key="1">
    <source>
        <dbReference type="ARBA" id="ARBA00000380"/>
    </source>
</evidence>
<evidence type="ECO:0000256" key="7">
    <source>
        <dbReference type="PIRSR" id="PIRSR613078-2"/>
    </source>
</evidence>
<dbReference type="InterPro" id="IPR013078">
    <property type="entry name" value="His_Pase_superF_clade-1"/>
</dbReference>
<dbReference type="PROSITE" id="PS00175">
    <property type="entry name" value="PG_MUTASE"/>
    <property type="match status" value="1"/>
</dbReference>
<gene>
    <name evidence="9" type="ORF">METBISCDRAFT_21627</name>
</gene>
<dbReference type="NCBIfam" id="TIGR01258">
    <property type="entry name" value="pgm_1"/>
    <property type="match status" value="1"/>
</dbReference>
<evidence type="ECO:0000256" key="8">
    <source>
        <dbReference type="RuleBase" id="RU004511"/>
    </source>
</evidence>
<comment type="similarity">
    <text evidence="3 8">Belongs to the phosphoglycerate mutase family. BPG-dependent PGAM subfamily.</text>
</comment>
<keyword evidence="10" id="KW-1185">Reference proteome</keyword>